<evidence type="ECO:0008006" key="3">
    <source>
        <dbReference type="Google" id="ProtNLM"/>
    </source>
</evidence>
<protein>
    <recommendedName>
        <fullName evidence="3">Transposase Tc1-like domain-containing protein</fullName>
    </recommendedName>
</protein>
<proteinExistence type="predicted"/>
<accession>A0A4Q2UYX9</accession>
<evidence type="ECO:0000313" key="1">
    <source>
        <dbReference type="EMBL" id="RYC79785.1"/>
    </source>
</evidence>
<dbReference type="EMBL" id="MQTW01000515">
    <property type="protein sequence ID" value="RYC79785.1"/>
    <property type="molecule type" value="Genomic_DNA"/>
</dbReference>
<dbReference type="AlphaFoldDB" id="A0A4Q2UYX9"/>
<dbReference type="SUPFAM" id="SSF46689">
    <property type="entry name" value="Homeodomain-like"/>
    <property type="match status" value="1"/>
</dbReference>
<comment type="caution">
    <text evidence="1">The sequence shown here is derived from an EMBL/GenBank/DDBJ whole genome shotgun (WGS) entry which is preliminary data.</text>
</comment>
<name>A0A4Q2UYX9_FUSOX</name>
<sequence length="192" mass="22491">MAPRLSDADHEMMKAMIQRGEPTKQIAQAIPCDPRTVRKAKARYRLFASTKAPPNRVGPYKKVTPYKRDALLDRLTEHPTTDRSEMVTFLRDELEDEVSLSTISRLLKDAQWTRKNCHRVAQQRNPELRDLYLYKLLRVGRRQTHRLPQEGMGSKWSDTHPGWQVQPRTEVSNPRCLHAGWYRASPRLSWVY</sequence>
<reference evidence="1 2" key="1">
    <citation type="submission" date="2016-12" db="EMBL/GenBank/DDBJ databases">
        <title>Draft genome sequence of Fusarium oxysporum causing rot on Narcissus.</title>
        <authorList>
            <person name="Armitage A.D."/>
            <person name="Taylor A."/>
            <person name="Clarkson J.P."/>
            <person name="Harrison R.J."/>
            <person name="Jackson A.C."/>
        </authorList>
    </citation>
    <scope>NUCLEOTIDE SEQUENCE [LARGE SCALE GENOMIC DNA]</scope>
    <source>
        <strain evidence="1 2">N139</strain>
    </source>
</reference>
<organism evidence="1 2">
    <name type="scientific">Fusarium oxysporum f. sp. narcissi</name>
    <dbReference type="NCBI Taxonomy" id="451672"/>
    <lineage>
        <taxon>Eukaryota</taxon>
        <taxon>Fungi</taxon>
        <taxon>Dikarya</taxon>
        <taxon>Ascomycota</taxon>
        <taxon>Pezizomycotina</taxon>
        <taxon>Sordariomycetes</taxon>
        <taxon>Hypocreomycetidae</taxon>
        <taxon>Hypocreales</taxon>
        <taxon>Nectriaceae</taxon>
        <taxon>Fusarium</taxon>
        <taxon>Fusarium oxysporum species complex</taxon>
    </lineage>
</organism>
<dbReference type="Proteomes" id="UP000290540">
    <property type="component" value="Unassembled WGS sequence"/>
</dbReference>
<dbReference type="InterPro" id="IPR009057">
    <property type="entry name" value="Homeodomain-like_sf"/>
</dbReference>
<evidence type="ECO:0000313" key="2">
    <source>
        <dbReference type="Proteomes" id="UP000290540"/>
    </source>
</evidence>
<gene>
    <name evidence="1" type="ORF">BFJ63_vAg17333</name>
</gene>